<keyword evidence="3" id="KW-1185">Reference proteome</keyword>
<feature type="compositionally biased region" description="Polar residues" evidence="1">
    <location>
        <begin position="57"/>
        <end position="75"/>
    </location>
</feature>
<comment type="caution">
    <text evidence="2">The sequence shown here is derived from an EMBL/GenBank/DDBJ whole genome shotgun (WGS) entry which is preliminary data.</text>
</comment>
<reference evidence="3" key="1">
    <citation type="journal article" date="2023" name="Commun. Biol.">
        <title>Genome analysis of Parmales, the sister group of diatoms, reveals the evolutionary specialization of diatoms from phago-mixotrophs to photoautotrophs.</title>
        <authorList>
            <person name="Ban H."/>
            <person name="Sato S."/>
            <person name="Yoshikawa S."/>
            <person name="Yamada K."/>
            <person name="Nakamura Y."/>
            <person name="Ichinomiya M."/>
            <person name="Sato N."/>
            <person name="Blanc-Mathieu R."/>
            <person name="Endo H."/>
            <person name="Kuwata A."/>
            <person name="Ogata H."/>
        </authorList>
    </citation>
    <scope>NUCLEOTIDE SEQUENCE [LARGE SCALE GENOMIC DNA]</scope>
    <source>
        <strain evidence="3">NIES 3700</strain>
    </source>
</reference>
<feature type="region of interest" description="Disordered" evidence="1">
    <location>
        <begin position="57"/>
        <end position="130"/>
    </location>
</feature>
<protein>
    <submittedName>
        <fullName evidence="2">Uncharacterized protein</fullName>
    </submittedName>
</protein>
<feature type="compositionally biased region" description="Acidic residues" evidence="1">
    <location>
        <begin position="80"/>
        <end position="90"/>
    </location>
</feature>
<name>A0A9W7APY7_9STRA</name>
<dbReference type="EMBL" id="BRXW01000698">
    <property type="protein sequence ID" value="GMH74536.1"/>
    <property type="molecule type" value="Genomic_DNA"/>
</dbReference>
<gene>
    <name evidence="2" type="ORF">TrLO_g15860</name>
</gene>
<organism evidence="2 3">
    <name type="scientific">Triparma laevis f. longispina</name>
    <dbReference type="NCBI Taxonomy" id="1714387"/>
    <lineage>
        <taxon>Eukaryota</taxon>
        <taxon>Sar</taxon>
        <taxon>Stramenopiles</taxon>
        <taxon>Ochrophyta</taxon>
        <taxon>Bolidophyceae</taxon>
        <taxon>Parmales</taxon>
        <taxon>Triparmaceae</taxon>
        <taxon>Triparma</taxon>
    </lineage>
</organism>
<dbReference type="AlphaFoldDB" id="A0A9W7APY7"/>
<accession>A0A9W7APY7</accession>
<proteinExistence type="predicted"/>
<evidence type="ECO:0000313" key="3">
    <source>
        <dbReference type="Proteomes" id="UP001165122"/>
    </source>
</evidence>
<feature type="compositionally biased region" description="Low complexity" evidence="1">
    <location>
        <begin position="105"/>
        <end position="120"/>
    </location>
</feature>
<dbReference type="Proteomes" id="UP001165122">
    <property type="component" value="Unassembled WGS sequence"/>
</dbReference>
<sequence>MLSPVDSNRLETHVGRLVDIEAALQHSKELRRNVRDVTYNSLLQLKALQGSESTLGTITKKMNTPSPVQNTVQNTRIKEEEEEEEEEEENGGSGVGNGEEEDNFSSSGFESSPSSSMSSSDLLLGRGTSISKDNHDMNSVKFISHNNGYSRKRLGSILTQSKFDITPEVGGGRWVSGGGPGVNEVASVDLKIHHKHMFNTTSSAVQGKESLDVVTVTKNDLYDMRILSDNPRDFSNTSTVLSGVNIGQKAKELLKVFKRDRDIRETGSGEDLRASLRASMMDDERSFRQSGGLEEELDWLGVEVEERGEVEASPPRPRPPLSVPLSPRVKAENNGANSPRVRRGGTRNSLKRPPSLSLSCHDHDHDEQSIGDLDLRDVVTPSIIPPAPPTPKQSTIDFSRVEDLEFEVEQTHLKLKKLGLTNSDLSYRNLSSSISSK</sequence>
<dbReference type="OrthoDB" id="10452076at2759"/>
<evidence type="ECO:0000313" key="2">
    <source>
        <dbReference type="EMBL" id="GMH74536.1"/>
    </source>
</evidence>
<feature type="region of interest" description="Disordered" evidence="1">
    <location>
        <begin position="306"/>
        <end position="368"/>
    </location>
</feature>
<evidence type="ECO:0000256" key="1">
    <source>
        <dbReference type="SAM" id="MobiDB-lite"/>
    </source>
</evidence>